<feature type="region of interest" description="Disordered" evidence="14">
    <location>
        <begin position="847"/>
        <end position="890"/>
    </location>
</feature>
<feature type="compositionally biased region" description="Basic and acidic residues" evidence="14">
    <location>
        <begin position="636"/>
        <end position="690"/>
    </location>
</feature>
<dbReference type="Proteomes" id="UP000694548">
    <property type="component" value="Chromosome sgr05"/>
</dbReference>
<keyword evidence="5" id="KW-0813">Transport</keyword>
<keyword evidence="10" id="KW-0694">RNA-binding</keyword>
<dbReference type="InterPro" id="IPR018545">
    <property type="entry name" value="Btz_dom"/>
</dbReference>
<dbReference type="Pfam" id="PF09405">
    <property type="entry name" value="Btz"/>
    <property type="match status" value="1"/>
</dbReference>
<dbReference type="AlphaFoldDB" id="A0A8C6K8E2"/>
<keyword evidence="11" id="KW-0866">Nonsense-mediated mRNA decay</keyword>
<evidence type="ECO:0000256" key="4">
    <source>
        <dbReference type="ARBA" id="ARBA00009548"/>
    </source>
</evidence>
<accession>A0A8C6K8E2</accession>
<evidence type="ECO:0000313" key="17">
    <source>
        <dbReference type="Proteomes" id="UP000694548"/>
    </source>
</evidence>
<dbReference type="GO" id="GO:0005737">
    <property type="term" value="C:cytoplasm"/>
    <property type="evidence" value="ECO:0007669"/>
    <property type="project" value="UniProtKB-SubCell"/>
</dbReference>
<dbReference type="GO" id="GO:0016592">
    <property type="term" value="C:mediator complex"/>
    <property type="evidence" value="ECO:0007669"/>
    <property type="project" value="TreeGrafter"/>
</dbReference>
<evidence type="ECO:0000256" key="1">
    <source>
        <dbReference type="ARBA" id="ARBA00004123"/>
    </source>
</evidence>
<dbReference type="GO" id="GO:0006417">
    <property type="term" value="P:regulation of translation"/>
    <property type="evidence" value="ECO:0007669"/>
    <property type="project" value="UniProtKB-KW"/>
</dbReference>
<feature type="region of interest" description="Disordered" evidence="14">
    <location>
        <begin position="636"/>
        <end position="738"/>
    </location>
</feature>
<sequence length="890" mass="100474">MKTHAGSRSRSRSHSPYYNREKKYPKSYQNCREFRGYNRGFRRPYNFRGRGRGQFHRGRYQRGGGYYNNNNNNNNFRPNWKNYRQHSQKYQQQQQFNHSRGRWNNQQKCSGSPPQGPSQHSDRSSSPLSRHSHHSSSSSHSPSPKRRPASLLVNQNSKDVSEQHLASKEVETGGVGGGEEESVEHVGVLAGDAREGADCGKTERTWQRLTDCSSPKKSSPAIIVGQSGQTPTQSSPTKTSNDMSNGSILWEKVSGSSSTKKPSNEGLNPMLSSFDIFSSEEILDGDKTAISIAFKKFLEEQKRKAKCVNQNDKSVEANDTDSEMEKRNGKASALASESVSKRHKENSESGVSLSSFLKASPFSSAEVEEDDEVAFKHSKSLYKEWHNGDESLKPKSKVTHSAQKLFEECFSRWQNAAYTQFALGDLGETYLSGKQDKATAAALAKKESEGKFTDLFPEISCKIKKTVKSPSGASSEPPLRRNSDRELFTVRGEDEPFAPSRKRDAKPNVRMDFLGDGLISSSHILAEERQLSQDLVQSSKKQQEFRSIFQHVQAAQPQKSPSELFAQHIVALVHHVKAQHFPSSGLTLNERFTLYQRQAAEKEMMKPRKSPEIHRRIDVSPSAFKKHPQLFEAMKNSEDGTFKDGGQKVKGDPVDLRLDIERRKKYPTHDHSQDQGRDNGDSPDFSRSRSQESFSKGCKIMKRSDKKRSRSSSSSSSSSSKSHKDDSLPHSNSESKDEVFNRALLGQRESLGMSEGHRPQGEFFQKIQIRGRGWNKGGNQGNGSYPVNKAVQPENESWDPKFTPKNKTYYLHDDRESAQMDSQERGRGTLHGRTRFIIRKATGNASTITKWAHDKFQPSGEQGEKEEEEEADQNHKEEKPKNPHIHIYYI</sequence>
<proteinExistence type="inferred from homology"/>
<dbReference type="GO" id="GO:0000184">
    <property type="term" value="P:nuclear-transcribed mRNA catabolic process, nonsense-mediated decay"/>
    <property type="evidence" value="ECO:0007669"/>
    <property type="project" value="UniProtKB-KW"/>
</dbReference>
<organism evidence="16 17">
    <name type="scientific">Nothobranchius furzeri</name>
    <name type="common">Turquoise killifish</name>
    <dbReference type="NCBI Taxonomy" id="105023"/>
    <lineage>
        <taxon>Eukaryota</taxon>
        <taxon>Metazoa</taxon>
        <taxon>Chordata</taxon>
        <taxon>Craniata</taxon>
        <taxon>Vertebrata</taxon>
        <taxon>Euteleostomi</taxon>
        <taxon>Actinopterygii</taxon>
        <taxon>Neopterygii</taxon>
        <taxon>Teleostei</taxon>
        <taxon>Neoteleostei</taxon>
        <taxon>Acanthomorphata</taxon>
        <taxon>Ovalentaria</taxon>
        <taxon>Atherinomorphae</taxon>
        <taxon>Cyprinodontiformes</taxon>
        <taxon>Nothobranchiidae</taxon>
        <taxon>Nothobranchius</taxon>
    </lineage>
</organism>
<dbReference type="GO" id="GO:0003729">
    <property type="term" value="F:mRNA binding"/>
    <property type="evidence" value="ECO:0007669"/>
    <property type="project" value="InterPro"/>
</dbReference>
<keyword evidence="8" id="KW-0509">mRNA transport</keyword>
<comment type="similarity">
    <text evidence="3">Belongs to the BCLAF1/THRAP3 family.</text>
</comment>
<dbReference type="Pfam" id="PF15440">
    <property type="entry name" value="THRAP3_BCLAF1"/>
    <property type="match status" value="1"/>
</dbReference>
<feature type="compositionally biased region" description="Basic residues" evidence="14">
    <location>
        <begin position="699"/>
        <end position="710"/>
    </location>
</feature>
<evidence type="ECO:0000259" key="15">
    <source>
        <dbReference type="Pfam" id="PF09405"/>
    </source>
</evidence>
<evidence type="ECO:0000313" key="16">
    <source>
        <dbReference type="Ensembl" id="ENSNFUP00015000507.1"/>
    </source>
</evidence>
<dbReference type="GO" id="GO:0035145">
    <property type="term" value="C:exon-exon junction complex"/>
    <property type="evidence" value="ECO:0007669"/>
    <property type="project" value="InterPro"/>
</dbReference>
<keyword evidence="9" id="KW-0810">Translation regulation</keyword>
<feature type="region of interest" description="Disordered" evidence="14">
    <location>
        <begin position="210"/>
        <end position="245"/>
    </location>
</feature>
<evidence type="ECO:0000256" key="7">
    <source>
        <dbReference type="ARBA" id="ARBA00022664"/>
    </source>
</evidence>
<reference evidence="16" key="2">
    <citation type="submission" date="2025-08" db="UniProtKB">
        <authorList>
            <consortium name="Ensembl"/>
        </authorList>
    </citation>
    <scope>IDENTIFICATION</scope>
</reference>
<dbReference type="GO" id="GO:0003712">
    <property type="term" value="F:transcription coregulator activity"/>
    <property type="evidence" value="ECO:0007669"/>
    <property type="project" value="TreeGrafter"/>
</dbReference>
<dbReference type="PANTHER" id="PTHR15268:SF16">
    <property type="entry name" value="THYROID HORMONE RECEPTOR-ASSOCIATED PROTEIN 3"/>
    <property type="match status" value="1"/>
</dbReference>
<dbReference type="GO" id="GO:0006397">
    <property type="term" value="P:mRNA processing"/>
    <property type="evidence" value="ECO:0007669"/>
    <property type="project" value="UniProtKB-KW"/>
</dbReference>
<dbReference type="GO" id="GO:0051028">
    <property type="term" value="P:mRNA transport"/>
    <property type="evidence" value="ECO:0007669"/>
    <property type="project" value="UniProtKB-KW"/>
</dbReference>
<evidence type="ECO:0000256" key="2">
    <source>
        <dbReference type="ARBA" id="ARBA00004496"/>
    </source>
</evidence>
<feature type="region of interest" description="Disordered" evidence="14">
    <location>
        <begin position="40"/>
        <end position="182"/>
    </location>
</feature>
<evidence type="ECO:0000256" key="6">
    <source>
        <dbReference type="ARBA" id="ARBA00022490"/>
    </source>
</evidence>
<gene>
    <name evidence="16" type="primary">THRAP3</name>
    <name evidence="16" type="synonym">thrap3a</name>
</gene>
<reference evidence="16" key="1">
    <citation type="submission" date="2014-08" db="EMBL/GenBank/DDBJ databases">
        <authorList>
            <person name="Senf B."/>
            <person name="Petzold A."/>
            <person name="Downie B.R."/>
            <person name="Koch P."/>
            <person name="Platzer M."/>
        </authorList>
    </citation>
    <scope>NUCLEOTIDE SEQUENCE [LARGE SCALE GENOMIC DNA]</scope>
    <source>
        <strain evidence="16">GRZ</strain>
    </source>
</reference>
<dbReference type="PANTHER" id="PTHR15268">
    <property type="entry name" value="THRAP3/BCLAF1"/>
    <property type="match status" value="1"/>
</dbReference>
<feature type="compositionally biased region" description="Low complexity" evidence="14">
    <location>
        <begin position="67"/>
        <end position="77"/>
    </location>
</feature>
<keyword evidence="6" id="KW-0963">Cytoplasm</keyword>
<feature type="region of interest" description="Disordered" evidence="14">
    <location>
        <begin position="305"/>
        <end position="346"/>
    </location>
</feature>
<dbReference type="GO" id="GO:0003677">
    <property type="term" value="F:DNA binding"/>
    <property type="evidence" value="ECO:0007669"/>
    <property type="project" value="TreeGrafter"/>
</dbReference>
<dbReference type="Ensembl" id="ENSNFUT00015000577.1">
    <property type="protein sequence ID" value="ENSNFUP00015000507.1"/>
    <property type="gene ID" value="ENSNFUG00015000347.1"/>
</dbReference>
<evidence type="ECO:0000256" key="14">
    <source>
        <dbReference type="SAM" id="MobiDB-lite"/>
    </source>
</evidence>
<feature type="region of interest" description="Disordered" evidence="14">
    <location>
        <begin position="1"/>
        <end position="24"/>
    </location>
</feature>
<feature type="compositionally biased region" description="Low complexity" evidence="14">
    <location>
        <begin position="225"/>
        <end position="237"/>
    </location>
</feature>
<evidence type="ECO:0000256" key="8">
    <source>
        <dbReference type="ARBA" id="ARBA00022816"/>
    </source>
</evidence>
<keyword evidence="13" id="KW-0539">Nucleus</keyword>
<evidence type="ECO:0000256" key="3">
    <source>
        <dbReference type="ARBA" id="ARBA00006481"/>
    </source>
</evidence>
<feature type="compositionally biased region" description="Basic residues" evidence="14">
    <location>
        <begin position="1"/>
        <end position="13"/>
    </location>
</feature>
<keyword evidence="12" id="KW-0508">mRNA splicing</keyword>
<evidence type="ECO:0000256" key="9">
    <source>
        <dbReference type="ARBA" id="ARBA00022845"/>
    </source>
</evidence>
<feature type="compositionally biased region" description="Basic and acidic residues" evidence="14">
    <location>
        <begin position="722"/>
        <end position="738"/>
    </location>
</feature>
<feature type="compositionally biased region" description="Low complexity" evidence="14">
    <location>
        <begin position="711"/>
        <end position="720"/>
    </location>
</feature>
<dbReference type="InterPro" id="IPR029199">
    <property type="entry name" value="THRAP3_BCLAF1"/>
</dbReference>
<evidence type="ECO:0000256" key="10">
    <source>
        <dbReference type="ARBA" id="ARBA00022884"/>
    </source>
</evidence>
<comment type="similarity">
    <text evidence="4">Belongs to the CASC3 family.</text>
</comment>
<evidence type="ECO:0000256" key="5">
    <source>
        <dbReference type="ARBA" id="ARBA00022448"/>
    </source>
</evidence>
<evidence type="ECO:0000256" key="12">
    <source>
        <dbReference type="ARBA" id="ARBA00023187"/>
    </source>
</evidence>
<feature type="compositionally biased region" description="Low complexity" evidence="14">
    <location>
        <begin position="110"/>
        <end position="142"/>
    </location>
</feature>
<feature type="domain" description="Btz" evidence="15">
    <location>
        <begin position="794"/>
        <end position="877"/>
    </location>
</feature>
<protein>
    <submittedName>
        <fullName evidence="16">Thyroid hormone receptor associated protein 3</fullName>
    </submittedName>
</protein>
<keyword evidence="17" id="KW-1185">Reference proteome</keyword>
<comment type="subcellular location">
    <subcellularLocation>
        <location evidence="2">Cytoplasm</location>
    </subcellularLocation>
    <subcellularLocation>
        <location evidence="1">Nucleus</location>
    </subcellularLocation>
</comment>
<feature type="compositionally biased region" description="Polar residues" evidence="14">
    <location>
        <begin position="96"/>
        <end position="109"/>
    </location>
</feature>
<feature type="compositionally biased region" description="Basic and acidic residues" evidence="14">
    <location>
        <begin position="872"/>
        <end position="881"/>
    </location>
</feature>
<feature type="compositionally biased region" description="Basic and acidic residues" evidence="14">
    <location>
        <begin position="159"/>
        <end position="171"/>
    </location>
</feature>
<reference evidence="16" key="3">
    <citation type="submission" date="2025-09" db="UniProtKB">
        <authorList>
            <consortium name="Ensembl"/>
        </authorList>
    </citation>
    <scope>IDENTIFICATION</scope>
</reference>
<dbReference type="GO" id="GO:0008380">
    <property type="term" value="P:RNA splicing"/>
    <property type="evidence" value="ECO:0007669"/>
    <property type="project" value="UniProtKB-KW"/>
</dbReference>
<evidence type="ECO:0000256" key="11">
    <source>
        <dbReference type="ARBA" id="ARBA00023161"/>
    </source>
</evidence>
<dbReference type="GO" id="GO:0045944">
    <property type="term" value="P:positive regulation of transcription by RNA polymerase II"/>
    <property type="evidence" value="ECO:0007669"/>
    <property type="project" value="TreeGrafter"/>
</dbReference>
<dbReference type="GeneTree" id="ENSGT00950000183163"/>
<name>A0A8C6K8E2_NOTFU</name>
<feature type="compositionally biased region" description="Basic residues" evidence="14">
    <location>
        <begin position="49"/>
        <end position="60"/>
    </location>
</feature>
<keyword evidence="7" id="KW-0507">mRNA processing</keyword>
<evidence type="ECO:0000256" key="13">
    <source>
        <dbReference type="ARBA" id="ARBA00023242"/>
    </source>
</evidence>